<evidence type="ECO:0000256" key="1">
    <source>
        <dbReference type="SAM" id="MobiDB-lite"/>
    </source>
</evidence>
<sequence>MKMMDQNMASLAALEVASHMLYDNTALHMGNVLESDGDFIAVPYGITGKMADSLPQEWTSPPGGAVISSQARPPLALPPRAVSKPKEDTENNANAAPPMASQSDKKDLLVIDTSSDRTITLGVVTDPVHPRSGYRARKHPRDATRKHGKLQRNHASSFDLLTPSIRSSVGPARKAIRNSLWRLKQNSGLKSVGYEGHIPEETNAELIGNKAENNNWMLDSEEQSNTQGGLVVPTLHSKSCAPSFSSLIQQNSEGKPAGKAVSVENSSDELALSRQTSNVESDVNRSTRDITLSAQSQDGKSMTRPAETPDAKRVSCNAGVCLACGSDVQMPKCALCKQCGLRSWEDDSRNGPLDELKAYAQSFANSVKKILLNSPISEMSSDILHGSTPEWKSEENAKSTTLEEIVPKKHGPEIGLNRYMTEINMVSHAEPRSKSLHSKSLSYDGRVGLSMEEKGVHSSVHWINHDRIKTSDSLSKIADYRQSRVEGDSSYAGKEEKAFLVYEGDRNRISKAEKLKTKVFVKQLARVERARTDGDLRTNNLQPTMPNKKPAKDESKKGFEFQRNRSKTFHELEADFEDEDSCSPQREIVTDINICRLKVIHEGSPVDPPNTADCRKGDDGKGRKAMFIRSATAPYKNHLPRKEMPTSLTVLDNAVRANTKITVRTNKASTLRKENSLSDRRKMQDMIEAYADDASVVNSMSFTKRRSTSFDSSHVGPKRDDLHRSSSWSVIDGDEEESKHKRDSSPAGYVSIAGRNNIPVFSLVDEQLSRFRARVVQEYQPADDMSIDPFLYSELPVATSKEKTIEAGNTELSMVDMSQERSHHANEEQLQLMRSQNEYAFETERRYYDDSAEKMLSPCIEEEERIEDHFDSELDNESYYTEIPKFANQEVENAMEIDGYNDSSDLKGVGEEECVYHEGIKKYASPDISDGKNSPWYSPLQVLSSDDRSFMRRDRSLESKSTTSFHIVSMAKSSHSDEAITKYGGVLDHALSRRQSVYTETDVDTGLIYHLAKRQTTRAQVPNYHDLTSGSREIYTMSGDVSRSTSSNSAISTKSELSESLYTGGFYKDDPFYANDNKGSGGSSSEESSTNIYFESTGMSKRDLSEMDIYTGSIFNSNQNTMASSQGSATETANQENDGKDSRIMTSSRSGVVRLQRSVRCRPRADTTLFRHSDSTWGYLSQPVLVCGESNCYDVSNNSNNWYGMQDCDNSCPNSTIITKSADPMYTDYDPGTRPEFHVRRIEKSGSVFDFLKYDNVEETNKTFFVPPRRDDPGTDSIWYSGLLHDQSVEGAETMVTRSHPSVDRSPYSWQNNDDYYTSTVRPIVNKTNNCGPCKYGSIPCDSNNNHFEDIYTGSYGAQNVPPAPQEPAPPSRPPAAENWYVKPPTATYTSSTLYDQAYESCYTVPGPARRSASDLYEPVKDPYSAYSAPKPFRPEPQTASDSGVYMMDDGWWKYGPKVSSPLDEQRARRPEKTASGEPESYFNYASKTSPERNFYVIDDDTYSFEPKVESEMPEAPVVKEIKTVGGIVCRENVVNKDDYAEDINRDLEPGAWVPFTFRRDEDSKYPQETAGAHDKPELQRASDGGGALQGMKHSDDTYANNRLYDNFGARKNWQRPQGKQENTSSRSRDSSQHRAFQAGDTGRQDHSKSLNRNSSDIIPDKARGKRGTSNISKTTAENSCGTNKSSGSSNVFSRVTKYFTKWL</sequence>
<name>A0A8S3ZAW8_9EUPU</name>
<feature type="compositionally biased region" description="Polar residues" evidence="1">
    <location>
        <begin position="1615"/>
        <end position="1626"/>
    </location>
</feature>
<organism evidence="2 3">
    <name type="scientific">Candidula unifasciata</name>
    <dbReference type="NCBI Taxonomy" id="100452"/>
    <lineage>
        <taxon>Eukaryota</taxon>
        <taxon>Metazoa</taxon>
        <taxon>Spiralia</taxon>
        <taxon>Lophotrochozoa</taxon>
        <taxon>Mollusca</taxon>
        <taxon>Gastropoda</taxon>
        <taxon>Heterobranchia</taxon>
        <taxon>Euthyneura</taxon>
        <taxon>Panpulmonata</taxon>
        <taxon>Eupulmonata</taxon>
        <taxon>Stylommatophora</taxon>
        <taxon>Helicina</taxon>
        <taxon>Helicoidea</taxon>
        <taxon>Geomitridae</taxon>
        <taxon>Candidula</taxon>
    </lineage>
</organism>
<feature type="region of interest" description="Disordered" evidence="1">
    <location>
        <begin position="249"/>
        <end position="310"/>
    </location>
</feature>
<evidence type="ECO:0000313" key="2">
    <source>
        <dbReference type="EMBL" id="CAG5126349.1"/>
    </source>
</evidence>
<feature type="compositionally biased region" description="Polar residues" evidence="1">
    <location>
        <begin position="1120"/>
        <end position="1136"/>
    </location>
</feature>
<feature type="region of interest" description="Disordered" evidence="1">
    <location>
        <begin position="1356"/>
        <end position="1375"/>
    </location>
</feature>
<feature type="compositionally biased region" description="Low complexity" evidence="1">
    <location>
        <begin position="71"/>
        <end position="81"/>
    </location>
</feature>
<reference evidence="2" key="1">
    <citation type="submission" date="2021-04" db="EMBL/GenBank/DDBJ databases">
        <authorList>
            <consortium name="Molecular Ecology Group"/>
        </authorList>
    </citation>
    <scope>NUCLEOTIDE SEQUENCE</scope>
</reference>
<accession>A0A8S3ZAW8</accession>
<feature type="region of interest" description="Disordered" evidence="1">
    <location>
        <begin position="536"/>
        <end position="558"/>
    </location>
</feature>
<feature type="compositionally biased region" description="Polar residues" evidence="1">
    <location>
        <begin position="1668"/>
        <end position="1690"/>
    </location>
</feature>
<dbReference type="Proteomes" id="UP000678393">
    <property type="component" value="Unassembled WGS sequence"/>
</dbReference>
<feature type="region of interest" description="Disordered" evidence="1">
    <location>
        <begin position="1459"/>
        <end position="1484"/>
    </location>
</feature>
<feature type="compositionally biased region" description="Polar residues" evidence="1">
    <location>
        <begin position="289"/>
        <end position="300"/>
    </location>
</feature>
<feature type="region of interest" description="Disordered" evidence="1">
    <location>
        <begin position="1564"/>
        <end position="1690"/>
    </location>
</feature>
<feature type="compositionally biased region" description="Basic and acidic residues" evidence="1">
    <location>
        <begin position="1564"/>
        <end position="1581"/>
    </location>
</feature>
<feature type="compositionally biased region" description="Basic and acidic residues" evidence="1">
    <location>
        <begin position="1464"/>
        <end position="1475"/>
    </location>
</feature>
<dbReference type="EMBL" id="CAJHNH020002335">
    <property type="protein sequence ID" value="CAG5126349.1"/>
    <property type="molecule type" value="Genomic_DNA"/>
</dbReference>
<feature type="region of interest" description="Disordered" evidence="1">
    <location>
        <begin position="55"/>
        <end position="105"/>
    </location>
</feature>
<comment type="caution">
    <text evidence="2">The sequence shown here is derived from an EMBL/GenBank/DDBJ whole genome shotgun (WGS) entry which is preliminary data.</text>
</comment>
<feature type="compositionally biased region" description="Basic residues" evidence="1">
    <location>
        <begin position="132"/>
        <end position="152"/>
    </location>
</feature>
<feature type="compositionally biased region" description="Pro residues" evidence="1">
    <location>
        <begin position="1362"/>
        <end position="1374"/>
    </location>
</feature>
<feature type="region of interest" description="Disordered" evidence="1">
    <location>
        <begin position="1120"/>
        <end position="1150"/>
    </location>
</feature>
<gene>
    <name evidence="2" type="ORF">CUNI_LOCUS11907</name>
</gene>
<dbReference type="OrthoDB" id="6074425at2759"/>
<keyword evidence="3" id="KW-1185">Reference proteome</keyword>
<proteinExistence type="predicted"/>
<evidence type="ECO:0000313" key="3">
    <source>
        <dbReference type="Proteomes" id="UP000678393"/>
    </source>
</evidence>
<protein>
    <submittedName>
        <fullName evidence="2">Uncharacterized protein</fullName>
    </submittedName>
</protein>
<feature type="region of interest" description="Disordered" evidence="1">
    <location>
        <begin position="706"/>
        <end position="747"/>
    </location>
</feature>
<feature type="region of interest" description="Disordered" evidence="1">
    <location>
        <begin position="125"/>
        <end position="153"/>
    </location>
</feature>